<comment type="caution">
    <text evidence="1">The sequence shown here is derived from an EMBL/GenBank/DDBJ whole genome shotgun (WGS) entry which is preliminary data.</text>
</comment>
<dbReference type="EMBL" id="QRTH01000004">
    <property type="protein sequence ID" value="RGQ51621.1"/>
    <property type="molecule type" value="Genomic_DNA"/>
</dbReference>
<gene>
    <name evidence="1" type="ORF">DWY92_10765</name>
</gene>
<reference evidence="1 2" key="1">
    <citation type="submission" date="2018-08" db="EMBL/GenBank/DDBJ databases">
        <title>A genome reference for cultivated species of the human gut microbiota.</title>
        <authorList>
            <person name="Zou Y."/>
            <person name="Xue W."/>
            <person name="Luo G."/>
        </authorList>
    </citation>
    <scope>NUCLEOTIDE SEQUENCE [LARGE SCALE GENOMIC DNA]</scope>
    <source>
        <strain evidence="1 2">AF28-11</strain>
    </source>
</reference>
<proteinExistence type="predicted"/>
<accession>A0A412BD19</accession>
<protein>
    <submittedName>
        <fullName evidence="1">Uncharacterized protein</fullName>
    </submittedName>
</protein>
<evidence type="ECO:0000313" key="1">
    <source>
        <dbReference type="EMBL" id="RGQ51621.1"/>
    </source>
</evidence>
<name>A0A412BD19_BACUN</name>
<evidence type="ECO:0000313" key="2">
    <source>
        <dbReference type="Proteomes" id="UP000283680"/>
    </source>
</evidence>
<dbReference type="AlphaFoldDB" id="A0A412BD19"/>
<dbReference type="Proteomes" id="UP000283680">
    <property type="component" value="Unassembled WGS sequence"/>
</dbReference>
<organism evidence="1 2">
    <name type="scientific">Bacteroides uniformis</name>
    <dbReference type="NCBI Taxonomy" id="820"/>
    <lineage>
        <taxon>Bacteria</taxon>
        <taxon>Pseudomonadati</taxon>
        <taxon>Bacteroidota</taxon>
        <taxon>Bacteroidia</taxon>
        <taxon>Bacteroidales</taxon>
        <taxon>Bacteroidaceae</taxon>
        <taxon>Bacteroides</taxon>
    </lineage>
</organism>
<sequence length="179" mass="20885">MIPIIIICLQNHLTKVDKRMKTIKSLSILLYVLVLMTACKQEKKRVGSIAPKTSSIMVLSQRDTTTVTELVNRFMTLAQNKEYAEAVAMLYKMDAKIPNQAPEPLDNEDMQHIKTLFELFPIYRYKIDNIQFKEAEDNEVRCTVYFTETRKTNWYFKPVRYLGNWKLCMKDSGMGDKAI</sequence>